<dbReference type="GO" id="GO:0031267">
    <property type="term" value="F:small GTPase binding"/>
    <property type="evidence" value="ECO:0007669"/>
    <property type="project" value="InterPro"/>
</dbReference>
<dbReference type="InterPro" id="IPR025593">
    <property type="entry name" value="GAS8_dom"/>
</dbReference>
<evidence type="ECO:0000256" key="2">
    <source>
        <dbReference type="SAM" id="MobiDB-lite"/>
    </source>
</evidence>
<dbReference type="GO" id="GO:0005874">
    <property type="term" value="C:microtubule"/>
    <property type="evidence" value="ECO:0007669"/>
    <property type="project" value="TreeGrafter"/>
</dbReference>
<feature type="non-terminal residue" evidence="4">
    <location>
        <position position="1"/>
    </location>
</feature>
<dbReference type="Proteomes" id="UP000541610">
    <property type="component" value="Unassembled WGS sequence"/>
</dbReference>
<evidence type="ECO:0000313" key="5">
    <source>
        <dbReference type="Proteomes" id="UP000541610"/>
    </source>
</evidence>
<accession>A0A7J6NT83</accession>
<name>A0A7J6NT83_PEROL</name>
<dbReference type="OrthoDB" id="767661at2759"/>
<comment type="caution">
    <text evidence="4">The sequence shown here is derived from an EMBL/GenBank/DDBJ whole genome shotgun (WGS) entry which is preliminary data.</text>
</comment>
<dbReference type="EMBL" id="JABANP010000228">
    <property type="protein sequence ID" value="KAF4686251.1"/>
    <property type="molecule type" value="Genomic_DNA"/>
</dbReference>
<evidence type="ECO:0000259" key="3">
    <source>
        <dbReference type="Pfam" id="PF13851"/>
    </source>
</evidence>
<feature type="compositionally biased region" description="Basic residues" evidence="2">
    <location>
        <begin position="1"/>
        <end position="10"/>
    </location>
</feature>
<proteinExistence type="predicted"/>
<keyword evidence="1" id="KW-0175">Coiled coil</keyword>
<feature type="region of interest" description="Disordered" evidence="2">
    <location>
        <begin position="1"/>
        <end position="20"/>
    </location>
</feature>
<reference evidence="4 5" key="1">
    <citation type="submission" date="2020-04" db="EMBL/GenBank/DDBJ databases">
        <title>Perkinsus olseni comparative genomics.</title>
        <authorList>
            <person name="Bogema D.R."/>
        </authorList>
    </citation>
    <scope>NUCLEOTIDE SEQUENCE [LARGE SCALE GENOMIC DNA]</scope>
    <source>
        <strain evidence="4">00978-12</strain>
    </source>
</reference>
<feature type="domain" description="Growth arrest-specific protein 8" evidence="3">
    <location>
        <begin position="223"/>
        <end position="352"/>
    </location>
</feature>
<gene>
    <name evidence="4" type="primary">GAS8_1</name>
    <name evidence="4" type="ORF">FOZ60_005449</name>
</gene>
<dbReference type="AlphaFoldDB" id="A0A7J6NT83"/>
<organism evidence="4 5">
    <name type="scientific">Perkinsus olseni</name>
    <name type="common">Perkinsus atlanticus</name>
    <dbReference type="NCBI Taxonomy" id="32597"/>
    <lineage>
        <taxon>Eukaryota</taxon>
        <taxon>Sar</taxon>
        <taxon>Alveolata</taxon>
        <taxon>Perkinsozoa</taxon>
        <taxon>Perkinsea</taxon>
        <taxon>Perkinsida</taxon>
        <taxon>Perkinsidae</taxon>
        <taxon>Perkinsus</taxon>
    </lineage>
</organism>
<feature type="coiled-coil region" evidence="1">
    <location>
        <begin position="188"/>
        <end position="227"/>
    </location>
</feature>
<dbReference type="PANTHER" id="PTHR31543:SF1">
    <property type="entry name" value="HECT DOMAIN-CONTAINING PROTEIN"/>
    <property type="match status" value="1"/>
</dbReference>
<protein>
    <submittedName>
        <fullName evidence="4">Dynein regulatory complex subunit 4</fullName>
    </submittedName>
</protein>
<feature type="coiled-coil region" evidence="1">
    <location>
        <begin position="271"/>
        <end position="305"/>
    </location>
</feature>
<evidence type="ECO:0000313" key="4">
    <source>
        <dbReference type="EMBL" id="KAF4686251.1"/>
    </source>
</evidence>
<dbReference type="GO" id="GO:0031514">
    <property type="term" value="C:motile cilium"/>
    <property type="evidence" value="ECO:0007669"/>
    <property type="project" value="InterPro"/>
</dbReference>
<dbReference type="GO" id="GO:0048870">
    <property type="term" value="P:cell motility"/>
    <property type="evidence" value="ECO:0007669"/>
    <property type="project" value="InterPro"/>
</dbReference>
<evidence type="ECO:0000256" key="1">
    <source>
        <dbReference type="SAM" id="Coils"/>
    </source>
</evidence>
<sequence>MPPKKAKKAKKGTENDGQVPVDPALAARILALQKEARQIREEYTEDEKMYNQFLQEREKINYFWTGAKKTRNEREAELRNRERDLEDLQERNQIELKMFQQRLKHLRFHLVDQTIEQRISCEKASQQHAETTHLPREHEAFRAVRQTHVEAREAQNTSAAYLRALKLKQDERVLHLRQEYDKKARDLMQKYGLRMKTLRDEREKERKAELQRIEADKNRQVKELMHKNMREFQDIKLYYGDITSSNLEIIKRLKEEHAELKKREMADAKLMRELKRKNAALSDPLKRAREDVEQLKDTYASFLEDKRKIGVLKEKIAEQEKALSRQSFQHAVLEQQTEAASAERNTVADKFQ</sequence>
<dbReference type="PANTHER" id="PTHR31543">
    <property type="entry name" value="DYNEIN REGULATORY COMPLEX SUBUNIT 4"/>
    <property type="match status" value="1"/>
</dbReference>
<dbReference type="Pfam" id="PF13851">
    <property type="entry name" value="GAS"/>
    <property type="match status" value="1"/>
</dbReference>
<dbReference type="GO" id="GO:0008017">
    <property type="term" value="F:microtubule binding"/>
    <property type="evidence" value="ECO:0007669"/>
    <property type="project" value="InterPro"/>
</dbReference>
<dbReference type="GO" id="GO:0005794">
    <property type="term" value="C:Golgi apparatus"/>
    <property type="evidence" value="ECO:0007669"/>
    <property type="project" value="TreeGrafter"/>
</dbReference>
<feature type="coiled-coil region" evidence="1">
    <location>
        <begin position="29"/>
        <end position="98"/>
    </location>
</feature>
<dbReference type="InterPro" id="IPR039308">
    <property type="entry name" value="GAS8"/>
</dbReference>